<sequence>MPANPPYITSRAKSRHTINFGLKASRTPWDMLDIGSDREPFVQEFVGGTVYQAFLGPQDYHRWHAGAEPGDPDLAEGDPHGSLLRSQAWHATRAIIFIQADNPDIGLMCFIGVGMVEVSTCIISVDEQQKVQTGDQLGMFRFGGSTHVLLSGPQANITFADHVIPDTHILVNSILAQVSPAN</sequence>
<keyword evidence="2" id="KW-0456">Lyase</keyword>
<evidence type="ECO:0000256" key="2">
    <source>
        <dbReference type="ARBA" id="ARBA00023239"/>
    </source>
</evidence>
<dbReference type="AlphaFoldDB" id="A0A8H7XPC7"/>
<reference evidence="3" key="1">
    <citation type="submission" date="2021-02" db="EMBL/GenBank/DDBJ databases">
        <title>Psilocybe cubensis genome.</title>
        <authorList>
            <person name="Mckernan K.J."/>
            <person name="Crawford S."/>
            <person name="Trippe A."/>
            <person name="Kane L.T."/>
            <person name="Mclaughlin S."/>
        </authorList>
    </citation>
    <scope>NUCLEOTIDE SEQUENCE [LARGE SCALE GENOMIC DNA]</scope>
    <source>
        <strain evidence="3">MGC-MH-2018</strain>
    </source>
</reference>
<evidence type="ECO:0000313" key="3">
    <source>
        <dbReference type="EMBL" id="KAG5164393.1"/>
    </source>
</evidence>
<dbReference type="PANTHER" id="PTHR10067">
    <property type="entry name" value="PHOSPHATIDYLSERINE DECARBOXYLASE"/>
    <property type="match status" value="1"/>
</dbReference>
<dbReference type="GO" id="GO:0004609">
    <property type="term" value="F:phosphatidylserine decarboxylase activity"/>
    <property type="evidence" value="ECO:0007669"/>
    <property type="project" value="InterPro"/>
</dbReference>
<dbReference type="PANTHER" id="PTHR10067:SF9">
    <property type="entry name" value="PHOSPHATIDYLSERINE DECARBOXYLASE FAMILY PROTEIN (AFU_ORTHOLOGUE AFUA_7G01730)"/>
    <property type="match status" value="1"/>
</dbReference>
<dbReference type="GO" id="GO:0005739">
    <property type="term" value="C:mitochondrion"/>
    <property type="evidence" value="ECO:0007669"/>
    <property type="project" value="TreeGrafter"/>
</dbReference>
<dbReference type="Pfam" id="PF02666">
    <property type="entry name" value="PS_Dcarbxylase"/>
    <property type="match status" value="1"/>
</dbReference>
<proteinExistence type="predicted"/>
<protein>
    <recommendedName>
        <fullName evidence="4">Phosphatidylserine decarboxylase</fullName>
    </recommendedName>
</protein>
<evidence type="ECO:0008006" key="4">
    <source>
        <dbReference type="Google" id="ProtNLM"/>
    </source>
</evidence>
<accession>A0A8H7XPC7</accession>
<dbReference type="EMBL" id="JAFIQS010000012">
    <property type="protein sequence ID" value="KAG5164393.1"/>
    <property type="molecule type" value="Genomic_DNA"/>
</dbReference>
<keyword evidence="1" id="KW-0210">Decarboxylase</keyword>
<organism evidence="3">
    <name type="scientific">Psilocybe cubensis</name>
    <name type="common">Psychedelic mushroom</name>
    <name type="synonym">Stropharia cubensis</name>
    <dbReference type="NCBI Taxonomy" id="181762"/>
    <lineage>
        <taxon>Eukaryota</taxon>
        <taxon>Fungi</taxon>
        <taxon>Dikarya</taxon>
        <taxon>Basidiomycota</taxon>
        <taxon>Agaricomycotina</taxon>
        <taxon>Agaricomycetes</taxon>
        <taxon>Agaricomycetidae</taxon>
        <taxon>Agaricales</taxon>
        <taxon>Agaricineae</taxon>
        <taxon>Strophariaceae</taxon>
        <taxon>Psilocybe</taxon>
    </lineage>
</organism>
<evidence type="ECO:0000256" key="1">
    <source>
        <dbReference type="ARBA" id="ARBA00022793"/>
    </source>
</evidence>
<dbReference type="OrthoDB" id="5973539at2759"/>
<gene>
    <name evidence="3" type="ORF">JR316_010899</name>
</gene>
<name>A0A8H7XPC7_PSICU</name>
<dbReference type="SMR" id="A0A8H7XPC7"/>
<comment type="caution">
    <text evidence="3">The sequence shown here is derived from an EMBL/GenBank/DDBJ whole genome shotgun (WGS) entry which is preliminary data.</text>
</comment>
<dbReference type="GO" id="GO:0006646">
    <property type="term" value="P:phosphatidylethanolamine biosynthetic process"/>
    <property type="evidence" value="ECO:0007669"/>
    <property type="project" value="TreeGrafter"/>
</dbReference>
<dbReference type="InterPro" id="IPR003817">
    <property type="entry name" value="PS_Dcarbxylase"/>
</dbReference>